<evidence type="ECO:0000256" key="1">
    <source>
        <dbReference type="SAM" id="MobiDB-lite"/>
    </source>
</evidence>
<name>A0ABQ6I1U1_9MICO</name>
<feature type="region of interest" description="Disordered" evidence="1">
    <location>
        <begin position="79"/>
        <end position="110"/>
    </location>
</feature>
<protein>
    <recommendedName>
        <fullName evidence="4">HpcH/HpaI aldolase/citrate lyase domain-containing protein</fullName>
    </recommendedName>
</protein>
<comment type="caution">
    <text evidence="2">The sequence shown here is derived from an EMBL/GenBank/DDBJ whole genome shotgun (WGS) entry which is preliminary data.</text>
</comment>
<dbReference type="SUPFAM" id="SSF51621">
    <property type="entry name" value="Phosphoenolpyruvate/pyruvate domain"/>
    <property type="match status" value="1"/>
</dbReference>
<gene>
    <name evidence="2" type="ORF">GCM10025864_19560</name>
</gene>
<accession>A0ABQ6I1U1</accession>
<proteinExistence type="predicted"/>
<evidence type="ECO:0000313" key="2">
    <source>
        <dbReference type="EMBL" id="GMA24197.1"/>
    </source>
</evidence>
<dbReference type="InterPro" id="IPR040442">
    <property type="entry name" value="Pyrv_kinase-like_dom_sf"/>
</dbReference>
<dbReference type="Gene3D" id="3.20.20.60">
    <property type="entry name" value="Phosphoenolpyruvate-binding domains"/>
    <property type="match status" value="1"/>
</dbReference>
<evidence type="ECO:0008006" key="4">
    <source>
        <dbReference type="Google" id="ProtNLM"/>
    </source>
</evidence>
<feature type="compositionally biased region" description="Basic and acidic residues" evidence="1">
    <location>
        <begin position="79"/>
        <end position="92"/>
    </location>
</feature>
<dbReference type="Proteomes" id="UP001157091">
    <property type="component" value="Unassembled WGS sequence"/>
</dbReference>
<sequence length="110" mass="11411">MGPSDLRLAIGGTTTRDHDVDDRFDAAIQRVLAAARAAGVVAGVHTPDGAAAALRIAQGFTVVTVASDVVHLEAAAREHLDRARRGTDDHPGGRVLPFRGVGRPSDGSRP</sequence>
<dbReference type="InterPro" id="IPR015813">
    <property type="entry name" value="Pyrv/PenolPyrv_kinase-like_dom"/>
</dbReference>
<reference evidence="3" key="1">
    <citation type="journal article" date="2019" name="Int. J. Syst. Evol. Microbiol.">
        <title>The Global Catalogue of Microorganisms (GCM) 10K type strain sequencing project: providing services to taxonomists for standard genome sequencing and annotation.</title>
        <authorList>
            <consortium name="The Broad Institute Genomics Platform"/>
            <consortium name="The Broad Institute Genome Sequencing Center for Infectious Disease"/>
            <person name="Wu L."/>
            <person name="Ma J."/>
        </authorList>
    </citation>
    <scope>NUCLEOTIDE SEQUENCE [LARGE SCALE GENOMIC DNA]</scope>
    <source>
        <strain evidence="3">NBRC 106348</strain>
    </source>
</reference>
<organism evidence="2 3">
    <name type="scientific">Luteimicrobium album</name>
    <dbReference type="NCBI Taxonomy" id="1054550"/>
    <lineage>
        <taxon>Bacteria</taxon>
        <taxon>Bacillati</taxon>
        <taxon>Actinomycetota</taxon>
        <taxon>Actinomycetes</taxon>
        <taxon>Micrococcales</taxon>
        <taxon>Luteimicrobium</taxon>
    </lineage>
</organism>
<dbReference type="RefSeq" id="WP_284293058.1">
    <property type="nucleotide sequence ID" value="NZ_BSUK01000001.1"/>
</dbReference>
<dbReference type="EMBL" id="BSUK01000001">
    <property type="protein sequence ID" value="GMA24197.1"/>
    <property type="molecule type" value="Genomic_DNA"/>
</dbReference>
<keyword evidence="3" id="KW-1185">Reference proteome</keyword>
<evidence type="ECO:0000313" key="3">
    <source>
        <dbReference type="Proteomes" id="UP001157091"/>
    </source>
</evidence>